<dbReference type="InterPro" id="IPR006816">
    <property type="entry name" value="ELMO_dom"/>
</dbReference>
<dbReference type="Gene3D" id="2.30.29.30">
    <property type="entry name" value="Pleckstrin-homology domain (PH domain)/Phosphotyrosine-binding domain (PTB)"/>
    <property type="match status" value="1"/>
</dbReference>
<dbReference type="Pfam" id="PF11841">
    <property type="entry name" value="ELMO_ARM"/>
    <property type="match status" value="1"/>
</dbReference>
<dbReference type="Gene3D" id="1.25.10.10">
    <property type="entry name" value="Leucine-rich Repeat Variant"/>
    <property type="match status" value="1"/>
</dbReference>
<dbReference type="InterPro" id="IPR016024">
    <property type="entry name" value="ARM-type_fold"/>
</dbReference>
<dbReference type="Pfam" id="PF04727">
    <property type="entry name" value="ELMO_CED12"/>
    <property type="match status" value="1"/>
</dbReference>
<evidence type="ECO:0000313" key="8">
    <source>
        <dbReference type="Proteomes" id="UP001562354"/>
    </source>
</evidence>
<dbReference type="InterPro" id="IPR024574">
    <property type="entry name" value="ELMO_ARM"/>
</dbReference>
<dbReference type="EMBL" id="JBFMKM010000012">
    <property type="protein sequence ID" value="KAL1302524.1"/>
    <property type="molecule type" value="Genomic_DNA"/>
</dbReference>
<dbReference type="InterPro" id="IPR050868">
    <property type="entry name" value="ELMO_domain-containing"/>
</dbReference>
<proteinExistence type="predicted"/>
<dbReference type="PANTHER" id="PTHR12771">
    <property type="entry name" value="ENGULFMENT AND CELL MOTILITY"/>
    <property type="match status" value="1"/>
</dbReference>
<dbReference type="SUPFAM" id="SSF48371">
    <property type="entry name" value="ARM repeat"/>
    <property type="match status" value="1"/>
</dbReference>
<evidence type="ECO:0000256" key="3">
    <source>
        <dbReference type="ARBA" id="ARBA00023036"/>
    </source>
</evidence>
<dbReference type="PROSITE" id="PS51335">
    <property type="entry name" value="ELMO"/>
    <property type="match status" value="1"/>
</dbReference>
<comment type="caution">
    <text evidence="7">The sequence shown here is derived from an EMBL/GenBank/DDBJ whole genome shotgun (WGS) entry which is preliminary data.</text>
</comment>
<keyword evidence="2" id="KW-0581">Phagocytosis</keyword>
<organism evidence="7 8">
    <name type="scientific">Neodothiora populina</name>
    <dbReference type="NCBI Taxonomy" id="2781224"/>
    <lineage>
        <taxon>Eukaryota</taxon>
        <taxon>Fungi</taxon>
        <taxon>Dikarya</taxon>
        <taxon>Ascomycota</taxon>
        <taxon>Pezizomycotina</taxon>
        <taxon>Dothideomycetes</taxon>
        <taxon>Dothideomycetidae</taxon>
        <taxon>Dothideales</taxon>
        <taxon>Dothioraceae</taxon>
        <taxon>Neodothiora</taxon>
    </lineage>
</organism>
<evidence type="ECO:0000259" key="6">
    <source>
        <dbReference type="PROSITE" id="PS51335"/>
    </source>
</evidence>
<name>A0ABR3P919_9PEZI</name>
<protein>
    <recommendedName>
        <fullName evidence="6">ELMO domain-containing protein</fullName>
    </recommendedName>
</protein>
<comment type="function">
    <text evidence="4">Involved in cytoskeletal rearrangements required for phagocytosis of apoptotic cells and cell motility. Acts in association with DOCK1 and CRK. Was initially proposed to be required in complex with DOCK1 to activate Rac Rho small GTPases. May enhance the guanine nucleotide exchange factor (GEF) activity of DOCK1.</text>
</comment>
<dbReference type="Proteomes" id="UP001562354">
    <property type="component" value="Unassembled WGS sequence"/>
</dbReference>
<dbReference type="PANTHER" id="PTHR12771:SF56">
    <property type="entry name" value="CED-12"/>
    <property type="match status" value="1"/>
</dbReference>
<dbReference type="InterPro" id="IPR011993">
    <property type="entry name" value="PH-like_dom_sf"/>
</dbReference>
<feature type="region of interest" description="Disordered" evidence="5">
    <location>
        <begin position="263"/>
        <end position="282"/>
    </location>
</feature>
<evidence type="ECO:0000256" key="1">
    <source>
        <dbReference type="ARBA" id="ARBA00022703"/>
    </source>
</evidence>
<evidence type="ECO:0000256" key="5">
    <source>
        <dbReference type="SAM" id="MobiDB-lite"/>
    </source>
</evidence>
<feature type="compositionally biased region" description="Polar residues" evidence="5">
    <location>
        <begin position="580"/>
        <end position="601"/>
    </location>
</feature>
<dbReference type="InterPro" id="IPR011989">
    <property type="entry name" value="ARM-like"/>
</dbReference>
<evidence type="ECO:0000313" key="7">
    <source>
        <dbReference type="EMBL" id="KAL1302524.1"/>
    </source>
</evidence>
<sequence length="711" mass="79620">MATTVDCTAIIAGISSNTESTRKVAAYHLQSAVSDASFADRFVSAGGMPVLKNVVLEEHGNALAYALGSFVKLLEAGMGWDVVNPDIIERAIQLVISRPHINVLRNALSLLMLVVTRRPDQTRYIRPASSSSERSFGISDVMPLLQMHEEFLECLIEHLGSADHALCVNALSLINALMRVSIVSGTGDAWPQFVIRLQELGVLSAVEDLMRVPAPQDLSRCLLDFQNLIKVLLARCRRVALELEKYEHRSALNELHNASFRPDYPLSTSSNGSDSDRPSDKWRRLGFQSEKPASDFEDAGFLGLMDLSDYVRRNTDAFRNTLLEQSILPPDQRCPVARASLSVTMLLYEYFDVEKAVDDDAISGLPTSIGEDNLEQQIEPLLLHWERLHRASLLAFFRLWKEAGAVDKDYHKVEDLARLLIGTVLGRLDRKSPAEEVERKLVNASLSDVRKWQLSELDEAYDYAWGADLVQLRSHIHQESLQFLKEQRIRCLLQGSWFPVISSASDPAMSIHPIPQTARTTVTAWRFVRLSYDRGFLHHATFPQKLDRALSILELPQRLDLNTISSVDSSVSRVSIPTDYETSNPEELTNGRSASHVSTTAPSNTVTSLTIYGTSSSALLAVGQEEVLMELNSGSASLASEWLDGLLMLLNQQPITADTNRLIETLNDWSLKVHMLNLRWEDVDWNQARTGKSLDLPPRPTDREYWYEMGV</sequence>
<dbReference type="GeneID" id="95976612"/>
<dbReference type="RefSeq" id="XP_069198800.1">
    <property type="nucleotide sequence ID" value="XM_069342297.1"/>
</dbReference>
<keyword evidence="1" id="KW-0053">Apoptosis</keyword>
<dbReference type="InterPro" id="IPR001849">
    <property type="entry name" value="PH_domain"/>
</dbReference>
<accession>A0ABR3P919</accession>
<evidence type="ECO:0000256" key="2">
    <source>
        <dbReference type="ARBA" id="ARBA00022907"/>
    </source>
</evidence>
<keyword evidence="8" id="KW-1185">Reference proteome</keyword>
<reference evidence="7 8" key="1">
    <citation type="submission" date="2024-07" db="EMBL/GenBank/DDBJ databases">
        <title>Draft sequence of the Neodothiora populina.</title>
        <authorList>
            <person name="Drown D.D."/>
            <person name="Schuette U.S."/>
            <person name="Buechlein A.B."/>
            <person name="Rusch D.R."/>
            <person name="Winton L.W."/>
            <person name="Adams G.A."/>
        </authorList>
    </citation>
    <scope>NUCLEOTIDE SEQUENCE [LARGE SCALE GENOMIC DNA]</scope>
    <source>
        <strain evidence="7 8">CPC 39397</strain>
    </source>
</reference>
<feature type="domain" description="ELMO" evidence="6">
    <location>
        <begin position="247"/>
        <end position="425"/>
    </location>
</feature>
<gene>
    <name evidence="7" type="ORF">AAFC00_002910</name>
</gene>
<dbReference type="Pfam" id="PF16457">
    <property type="entry name" value="PH_12"/>
    <property type="match status" value="1"/>
</dbReference>
<keyword evidence="3" id="KW-0729">SH3-binding</keyword>
<evidence type="ECO:0000256" key="4">
    <source>
        <dbReference type="ARBA" id="ARBA00024863"/>
    </source>
</evidence>
<feature type="region of interest" description="Disordered" evidence="5">
    <location>
        <begin position="576"/>
        <end position="601"/>
    </location>
</feature>